<keyword evidence="2" id="KW-1185">Reference proteome</keyword>
<sequence length="70" mass="7608">MTTKTNNAKRKPPTHRLYHVAGDGPDAIWSQVAAAWPHADGKGFTIPVPFLGRIVMREIGDKADDQGALL</sequence>
<dbReference type="EMBL" id="JAUSVS010000007">
    <property type="protein sequence ID" value="MDQ0465572.1"/>
    <property type="molecule type" value="Genomic_DNA"/>
</dbReference>
<evidence type="ECO:0000313" key="1">
    <source>
        <dbReference type="EMBL" id="MDQ0465572.1"/>
    </source>
</evidence>
<organism evidence="1 2">
    <name type="scientific">Caulobacter ginsengisoli</name>
    <dbReference type="NCBI Taxonomy" id="400775"/>
    <lineage>
        <taxon>Bacteria</taxon>
        <taxon>Pseudomonadati</taxon>
        <taxon>Pseudomonadota</taxon>
        <taxon>Alphaproteobacteria</taxon>
        <taxon>Caulobacterales</taxon>
        <taxon>Caulobacteraceae</taxon>
        <taxon>Caulobacter</taxon>
    </lineage>
</organism>
<dbReference type="RefSeq" id="WP_307351012.1">
    <property type="nucleotide sequence ID" value="NZ_JAUSVS010000007.1"/>
</dbReference>
<protein>
    <submittedName>
        <fullName evidence="1">Uncharacterized protein</fullName>
    </submittedName>
</protein>
<gene>
    <name evidence="1" type="ORF">QO010_003361</name>
</gene>
<name>A0ABU0IX89_9CAUL</name>
<comment type="caution">
    <text evidence="1">The sequence shown here is derived from an EMBL/GenBank/DDBJ whole genome shotgun (WGS) entry which is preliminary data.</text>
</comment>
<evidence type="ECO:0000313" key="2">
    <source>
        <dbReference type="Proteomes" id="UP001228905"/>
    </source>
</evidence>
<reference evidence="1 2" key="1">
    <citation type="submission" date="2023-07" db="EMBL/GenBank/DDBJ databases">
        <title>Genomic Encyclopedia of Type Strains, Phase IV (KMG-IV): sequencing the most valuable type-strain genomes for metagenomic binning, comparative biology and taxonomic classification.</title>
        <authorList>
            <person name="Goeker M."/>
        </authorList>
    </citation>
    <scope>NUCLEOTIDE SEQUENCE [LARGE SCALE GENOMIC DNA]</scope>
    <source>
        <strain evidence="1 2">DSM 18695</strain>
    </source>
</reference>
<dbReference type="Proteomes" id="UP001228905">
    <property type="component" value="Unassembled WGS sequence"/>
</dbReference>
<accession>A0ABU0IX89</accession>
<proteinExistence type="predicted"/>